<dbReference type="AlphaFoldDB" id="A0ABC8KUW6"/>
<evidence type="ECO:0000313" key="2">
    <source>
        <dbReference type="Proteomes" id="UP001642260"/>
    </source>
</evidence>
<protein>
    <submittedName>
        <fullName evidence="1">Uncharacterized protein</fullName>
    </submittedName>
</protein>
<reference evidence="1 2" key="1">
    <citation type="submission" date="2022-03" db="EMBL/GenBank/DDBJ databases">
        <authorList>
            <person name="Macdonald S."/>
            <person name="Ahmed S."/>
            <person name="Newling K."/>
        </authorList>
    </citation>
    <scope>NUCLEOTIDE SEQUENCE [LARGE SCALE GENOMIC DNA]</scope>
</reference>
<comment type="caution">
    <text evidence="1">The sequence shown here is derived from an EMBL/GenBank/DDBJ whole genome shotgun (WGS) entry which is preliminary data.</text>
</comment>
<sequence length="76" mass="8873">ISSDLAWQKLTILGKNASWSERTKQYIRCRIQTVENTTKKFHTCIKQSENRCPSGASNDDIFQQAKIMFMDDPKYK</sequence>
<proteinExistence type="predicted"/>
<organism evidence="1 2">
    <name type="scientific">Eruca vesicaria subsp. sativa</name>
    <name type="common">Garden rocket</name>
    <name type="synonym">Eruca sativa</name>
    <dbReference type="NCBI Taxonomy" id="29727"/>
    <lineage>
        <taxon>Eukaryota</taxon>
        <taxon>Viridiplantae</taxon>
        <taxon>Streptophyta</taxon>
        <taxon>Embryophyta</taxon>
        <taxon>Tracheophyta</taxon>
        <taxon>Spermatophyta</taxon>
        <taxon>Magnoliopsida</taxon>
        <taxon>eudicotyledons</taxon>
        <taxon>Gunneridae</taxon>
        <taxon>Pentapetalae</taxon>
        <taxon>rosids</taxon>
        <taxon>malvids</taxon>
        <taxon>Brassicales</taxon>
        <taxon>Brassicaceae</taxon>
        <taxon>Brassiceae</taxon>
        <taxon>Eruca</taxon>
    </lineage>
</organism>
<feature type="non-terminal residue" evidence="1">
    <location>
        <position position="1"/>
    </location>
</feature>
<dbReference type="Proteomes" id="UP001642260">
    <property type="component" value="Unassembled WGS sequence"/>
</dbReference>
<gene>
    <name evidence="1" type="ORF">ERUC_LOCUS28495</name>
</gene>
<evidence type="ECO:0000313" key="1">
    <source>
        <dbReference type="EMBL" id="CAH8362739.1"/>
    </source>
</evidence>
<feature type="non-terminal residue" evidence="1">
    <location>
        <position position="76"/>
    </location>
</feature>
<name>A0ABC8KUW6_ERUVS</name>
<dbReference type="EMBL" id="CAKOAT010339598">
    <property type="protein sequence ID" value="CAH8362739.1"/>
    <property type="molecule type" value="Genomic_DNA"/>
</dbReference>
<accession>A0ABC8KUW6</accession>
<keyword evidence="2" id="KW-1185">Reference proteome</keyword>